<feature type="compositionally biased region" description="Basic and acidic residues" evidence="1">
    <location>
        <begin position="1257"/>
        <end position="1274"/>
    </location>
</feature>
<comment type="caution">
    <text evidence="3">The sequence shown here is derived from an EMBL/GenBank/DDBJ whole genome shotgun (WGS) entry which is preliminary data.</text>
</comment>
<feature type="transmembrane region" description="Helical" evidence="2">
    <location>
        <begin position="1089"/>
        <end position="1107"/>
    </location>
</feature>
<name>A0ABR1YM41_9PEZI</name>
<feature type="region of interest" description="Disordered" evidence="1">
    <location>
        <begin position="1163"/>
        <end position="1219"/>
    </location>
</feature>
<evidence type="ECO:0000313" key="3">
    <source>
        <dbReference type="EMBL" id="KAK8233292.1"/>
    </source>
</evidence>
<dbReference type="PANTHER" id="PTHR37544">
    <property type="entry name" value="SPRAY-RELATED"/>
    <property type="match status" value="1"/>
</dbReference>
<accession>A0ABR1YM41</accession>
<keyword evidence="2" id="KW-1133">Transmembrane helix</keyword>
<keyword evidence="4" id="KW-1185">Reference proteome</keyword>
<organism evidence="3 4">
    <name type="scientific">Phyllosticta capitalensis</name>
    <dbReference type="NCBI Taxonomy" id="121624"/>
    <lineage>
        <taxon>Eukaryota</taxon>
        <taxon>Fungi</taxon>
        <taxon>Dikarya</taxon>
        <taxon>Ascomycota</taxon>
        <taxon>Pezizomycotina</taxon>
        <taxon>Dothideomycetes</taxon>
        <taxon>Dothideomycetes incertae sedis</taxon>
        <taxon>Botryosphaeriales</taxon>
        <taxon>Phyllostictaceae</taxon>
        <taxon>Phyllosticta</taxon>
    </lineage>
</organism>
<dbReference type="Pfam" id="PF11915">
    <property type="entry name" value="DUF3433"/>
    <property type="match status" value="1"/>
</dbReference>
<feature type="transmembrane region" description="Helical" evidence="2">
    <location>
        <begin position="621"/>
        <end position="643"/>
    </location>
</feature>
<feature type="transmembrane region" description="Helical" evidence="2">
    <location>
        <begin position="504"/>
        <end position="522"/>
    </location>
</feature>
<dbReference type="InterPro" id="IPR021840">
    <property type="entry name" value="DUF3433"/>
</dbReference>
<feature type="compositionally biased region" description="Polar residues" evidence="1">
    <location>
        <begin position="1208"/>
        <end position="1219"/>
    </location>
</feature>
<dbReference type="EMBL" id="JBBWRZ010000006">
    <property type="protein sequence ID" value="KAK8233292.1"/>
    <property type="molecule type" value="Genomic_DNA"/>
</dbReference>
<evidence type="ECO:0000256" key="2">
    <source>
        <dbReference type="SAM" id="Phobius"/>
    </source>
</evidence>
<feature type="region of interest" description="Disordered" evidence="1">
    <location>
        <begin position="1243"/>
        <end position="1369"/>
    </location>
</feature>
<gene>
    <name evidence="3" type="ORF">HDK90DRAFT_553018</name>
</gene>
<keyword evidence="2" id="KW-0812">Transmembrane</keyword>
<feature type="compositionally biased region" description="Polar residues" evidence="1">
    <location>
        <begin position="1286"/>
        <end position="1295"/>
    </location>
</feature>
<reference evidence="3 4" key="1">
    <citation type="submission" date="2024-04" db="EMBL/GenBank/DDBJ databases">
        <title>Phyllosticta paracitricarpa is synonymous to the EU quarantine fungus P. citricarpa based on phylogenomic analyses.</title>
        <authorList>
            <consortium name="Lawrence Berkeley National Laboratory"/>
            <person name="Van Ingen-Buijs V.A."/>
            <person name="Van Westerhoven A.C."/>
            <person name="Haridas S."/>
            <person name="Skiadas P."/>
            <person name="Martin F."/>
            <person name="Groenewald J.Z."/>
            <person name="Crous P.W."/>
            <person name="Seidl M.F."/>
        </authorList>
    </citation>
    <scope>NUCLEOTIDE SEQUENCE [LARGE SCALE GENOMIC DNA]</scope>
    <source>
        <strain evidence="3 4">CBS 123374</strain>
    </source>
</reference>
<keyword evidence="2" id="KW-0472">Membrane</keyword>
<proteinExistence type="predicted"/>
<evidence type="ECO:0000256" key="1">
    <source>
        <dbReference type="SAM" id="MobiDB-lite"/>
    </source>
</evidence>
<dbReference type="PANTHER" id="PTHR37544:SF1">
    <property type="entry name" value="PHOSPHORIBOSYLAMINOIMIDAZOLE-SUCCINOCARBOXAMIDE SYNTHASE"/>
    <property type="match status" value="1"/>
</dbReference>
<dbReference type="Proteomes" id="UP001492380">
    <property type="component" value="Unassembled WGS sequence"/>
</dbReference>
<feature type="compositionally biased region" description="Basic and acidic residues" evidence="1">
    <location>
        <begin position="1337"/>
        <end position="1358"/>
    </location>
</feature>
<sequence length="1369" mass="151492">MIADDSRWRSKCVPRSWRISQGPSRNLLATEYAAKVQGYPSSSSLEIMHRVFRSNDGIAVDDQHINAIRAAKYLPIFGVVLLSFLWKPVVTGLKQISPWSSMSDRWTSASRSVILDYITNTDMLVLFDAGRSRNFRLVVAMAVGFLCGALSPLANSLTYVDSSATRIEPILLTKNSTFDVDGTLMLPNGSVAISSSHTASTPYAAVALSRLPGGYSSPWTKESYAFESFQPDSDGANSYGLITADIQALSTNFNCSRLNFDPVSNGTGYDITASLSDGTTFGCPNIVPWTFNIRLEKNYIPTNYTTAWLNVSSCDHSDATFLTAIVVILDYQNKTESVFHTFGISAIAGLVCSVGFSTQMARTTVNASTGEIAGYSLLSDEPSDVDFNLDPVGSWYYLTEFALSGSAEDQKLLNISRVIYGAFLTTTLEVMDTFFGIITGGDSASLHTYIDDQERFQSDVECLANSILTQVIHFNARKNTSIPMSGKMRSTGVRLFIHRGILRVLQLSLVYIGCMAILIAILRLNCSLLQDPGHIATAALALSSSPSSIQKVFAREELSSTQIMQRNMKSLDWKSTRRDVDIIQLHCRKSSIAKRCAEDGATESSEFSGWSPFILRFGTKACVGILIAGTMSTLATLLIWSHMNDGLAPDSPFTQNAFHLVSTTVFVIISYACSGIDDAVQEVAPYRYLSDSSKDRSHSTRFRRIWNSHRSPLIGNGFSQLSTATAVLLMPALKIIAAGLYTVNLSTEKIPIQPFMDTSLITHFDYVRTYLENQLNDEVSISAARLVEWSQFPQFSNISRPGTLQNLLFSNLTDIGLGSGMANLTESRVALRAPAISIDVAYQKLQDQFIVQDKNASGCWSIMSAHCNYDNITFVVGPSAQCSENHPYFVGMWMPIWEVHEIDYESNYGKFRTCLVNNSNWASPIRNITPIDVGESLPAEPFNVSTPKPMIITGTVNLTRVFVNVTYAHAHGDTWTPISFDQSSIEVEEQYWRSRALPSTRFGYVKGDGTVYGDTLWPGGDDPEDAMQWLASYAEYNLQNPTDILDEDVWIEAVKSLIVAYNVELLTAYRPFALENATTRIFQDQTTTIILEVFLGTILCCYIWIFCRFPSHSVLPKPPGSIAARLSLLAHSDLVRRLKDDGTTRLTDDEIWNKAALGWWKRTEPKGSEGNTSEDSDGDGESRLPPLRWGIDIGEPVSRRAWNDPPESYNNAQSQSEEYQNGDALPLLEEQADIELQSITKPDQAHGEQLDQQQQQRKQEQERQGISSYDEHETGSGGQFDPPDVESQSDQSNKHAQQRDQPGLGFNDQGNFEDWLETQSPNPSLADRSNDAASADQRSEDSGVEDARTTTQQPRDDGASSPLLGRKTQ</sequence>
<evidence type="ECO:0000313" key="4">
    <source>
        <dbReference type="Proteomes" id="UP001492380"/>
    </source>
</evidence>
<protein>
    <submittedName>
        <fullName evidence="3">Uncharacterized protein</fullName>
    </submittedName>
</protein>